<dbReference type="SUPFAM" id="SSF56645">
    <property type="entry name" value="Acyl-CoA dehydrogenase NM domain-like"/>
    <property type="match status" value="1"/>
</dbReference>
<dbReference type="InterPro" id="IPR046373">
    <property type="entry name" value="Acyl-CoA_Oxase/DH_mid-dom_sf"/>
</dbReference>
<organism evidence="1 2">
    <name type="scientific">Streptomyces lavendulocolor</name>
    <dbReference type="NCBI Taxonomy" id="67316"/>
    <lineage>
        <taxon>Bacteria</taxon>
        <taxon>Bacillati</taxon>
        <taxon>Actinomycetota</taxon>
        <taxon>Actinomycetes</taxon>
        <taxon>Kitasatosporales</taxon>
        <taxon>Streptomycetaceae</taxon>
        <taxon>Streptomyces</taxon>
    </lineage>
</organism>
<dbReference type="RefSeq" id="WP_359658271.1">
    <property type="nucleotide sequence ID" value="NZ_JBEXZO010000031.1"/>
</dbReference>
<dbReference type="Gene3D" id="2.40.110.10">
    <property type="entry name" value="Butyryl-CoA Dehydrogenase, subunit A, domain 2"/>
    <property type="match status" value="1"/>
</dbReference>
<reference evidence="1 2" key="1">
    <citation type="submission" date="2024-06" db="EMBL/GenBank/DDBJ databases">
        <title>The Natural Products Discovery Center: Release of the First 8490 Sequenced Strains for Exploring Actinobacteria Biosynthetic Diversity.</title>
        <authorList>
            <person name="Kalkreuter E."/>
            <person name="Kautsar S.A."/>
            <person name="Yang D."/>
            <person name="Bader C.D."/>
            <person name="Teijaro C.N."/>
            <person name="Fluegel L."/>
            <person name="Davis C.M."/>
            <person name="Simpson J.R."/>
            <person name="Lauterbach L."/>
            <person name="Steele A.D."/>
            <person name="Gui C."/>
            <person name="Meng S."/>
            <person name="Li G."/>
            <person name="Viehrig K."/>
            <person name="Ye F."/>
            <person name="Su P."/>
            <person name="Kiefer A.F."/>
            <person name="Nichols A."/>
            <person name="Cepeda A.J."/>
            <person name="Yan W."/>
            <person name="Fan B."/>
            <person name="Jiang Y."/>
            <person name="Adhikari A."/>
            <person name="Zheng C.-J."/>
            <person name="Schuster L."/>
            <person name="Cowan T.M."/>
            <person name="Smanski M.J."/>
            <person name="Chevrette M.G."/>
            <person name="De Carvalho L.P.S."/>
            <person name="Shen B."/>
        </authorList>
    </citation>
    <scope>NUCLEOTIDE SEQUENCE [LARGE SCALE GENOMIC DNA]</scope>
    <source>
        <strain evidence="1 2">NPDC006337</strain>
    </source>
</reference>
<keyword evidence="2" id="KW-1185">Reference proteome</keyword>
<dbReference type="InterPro" id="IPR036250">
    <property type="entry name" value="AcylCo_DH-like_C"/>
</dbReference>
<evidence type="ECO:0000313" key="2">
    <source>
        <dbReference type="Proteomes" id="UP001550378"/>
    </source>
</evidence>
<dbReference type="InterPro" id="IPR009100">
    <property type="entry name" value="AcylCoA_DH/oxidase_NM_dom_sf"/>
</dbReference>
<protein>
    <submittedName>
        <fullName evidence="1">Acyl-CoA dehydrogenase</fullName>
    </submittedName>
</protein>
<proteinExistence type="predicted"/>
<evidence type="ECO:0000313" key="1">
    <source>
        <dbReference type="EMBL" id="MEU0707953.1"/>
    </source>
</evidence>
<sequence>MNTDRTHAAESGRSGARERIDALERAFGPLDDPANPLGGAALLAADAAGEVLPEAERVLDAYGLNAEFVPAPLGGRLERMDVLGRLLRPVFRRDASLGFGYGLNCFFAATPVWTAGDDAQRRLAARILLDGRRMAVARHEVAHGNDFVSDEFTVRPDDGGDGGLVLDGSKSAIANASRADGLVIFARAVGVTGSRSRTVLLLDRRELPPDRVENLARRTTTGMRSAEFGGLRITRCPVPAAAVLGEPGDGYELSLRSSLVIRGLIPSIVLAGADTALRTTARFAARPRDDGRSSLDVQHVRDVLTGAFLDLLLIDCLALVSTRGLHLLPKQMSAYAAAAAYLAPKLIAESMDEMSAVLGEATFAGDGMYGMFQKQLRDLPVTSLGHAGSAGRQVSLLPQLPYFARHAWFADPEAPAGLFALDEDLPPLDLTQPALLGDGDPLAATLVASTDLLEGADPPDGLDEEGRAVLRFLARSLTTELGDLRKAFAQVPQGDRTALASPHNFGLADRYTLVLAAAACLGVWRGRRAAGGAPGTFLADAAWPTAALYRLCRRLGLPLPDRPGACERRVLTEVLARLHGRRSYDLYDSPLA</sequence>
<name>A0ABV2W341_9ACTN</name>
<dbReference type="InterPro" id="IPR037069">
    <property type="entry name" value="AcylCoA_DH/ox_N_sf"/>
</dbReference>
<gene>
    <name evidence="1" type="ORF">ABZ508_11350</name>
</gene>
<comment type="caution">
    <text evidence="1">The sequence shown here is derived from an EMBL/GenBank/DDBJ whole genome shotgun (WGS) entry which is preliminary data.</text>
</comment>
<accession>A0ABV2W341</accession>
<dbReference type="Gene3D" id="1.20.140.10">
    <property type="entry name" value="Butyryl-CoA Dehydrogenase, subunit A, domain 3"/>
    <property type="match status" value="1"/>
</dbReference>
<dbReference type="Proteomes" id="UP001550378">
    <property type="component" value="Unassembled WGS sequence"/>
</dbReference>
<dbReference type="SUPFAM" id="SSF47203">
    <property type="entry name" value="Acyl-CoA dehydrogenase C-terminal domain-like"/>
    <property type="match status" value="1"/>
</dbReference>
<dbReference type="PANTHER" id="PTHR43884:SF19">
    <property type="entry name" value="ACYL-COA DEHYDROGENASE FADE4-RELATED"/>
    <property type="match status" value="1"/>
</dbReference>
<dbReference type="EMBL" id="JBEXZR010000007">
    <property type="protein sequence ID" value="MEU0707953.1"/>
    <property type="molecule type" value="Genomic_DNA"/>
</dbReference>
<dbReference type="PANTHER" id="PTHR43884">
    <property type="entry name" value="ACYL-COA DEHYDROGENASE"/>
    <property type="match status" value="1"/>
</dbReference>
<dbReference type="Gene3D" id="1.10.540.10">
    <property type="entry name" value="Acyl-CoA dehydrogenase/oxidase, N-terminal domain"/>
    <property type="match status" value="1"/>
</dbReference>